<dbReference type="Pfam" id="PF00170">
    <property type="entry name" value="bZIP_1"/>
    <property type="match status" value="1"/>
</dbReference>
<dbReference type="InterPro" id="IPR046347">
    <property type="entry name" value="bZIP_sf"/>
</dbReference>
<evidence type="ECO:0000256" key="2">
    <source>
        <dbReference type="ARBA" id="ARBA00022682"/>
    </source>
</evidence>
<gene>
    <name evidence="9" type="primary">DPBF3</name>
    <name evidence="9" type="ORF">KSP40_PGU001279</name>
</gene>
<feature type="region of interest" description="Disordered" evidence="7">
    <location>
        <begin position="339"/>
        <end position="374"/>
    </location>
</feature>
<evidence type="ECO:0000259" key="8">
    <source>
        <dbReference type="PROSITE" id="PS50217"/>
    </source>
</evidence>
<keyword evidence="4" id="KW-0238">DNA-binding</keyword>
<dbReference type="PROSITE" id="PS50217">
    <property type="entry name" value="BZIP"/>
    <property type="match status" value="1"/>
</dbReference>
<feature type="compositionally biased region" description="Gly residues" evidence="7">
    <location>
        <begin position="9"/>
        <end position="19"/>
    </location>
</feature>
<dbReference type="Proteomes" id="UP001412067">
    <property type="component" value="Unassembled WGS sequence"/>
</dbReference>
<keyword evidence="5" id="KW-0804">Transcription</keyword>
<dbReference type="InterPro" id="IPR043452">
    <property type="entry name" value="BZIP46-like"/>
</dbReference>
<protein>
    <submittedName>
        <fullName evidence="9">ABSCISIC ACID-INSENSITIVE 5-like protein 2</fullName>
    </submittedName>
</protein>
<dbReference type="SMART" id="SM00338">
    <property type="entry name" value="BRLZ"/>
    <property type="match status" value="1"/>
</dbReference>
<proteinExistence type="predicted"/>
<sequence>MGTWTMTAPGGGGSSGGGMQQPPVQILGRQGSSFSRTLNDVQNHLGEPLQSMNLDEFVKTIFPGDVNQDQGMGMEGNNSFASGSGIQRQTSLNMRQLVSKKTVDEVWREIQQGRQKKGLCSEDRRLGHERQPTLGEMTLEDFLMNAGVPVEDSRAKHEDNVGFVGITGPMAEVQDFSQGAQWLLPYHQIPTTDQHQQTQRNVLESYMAVRPVQHPLAVGNGPMVEPVYPDSQINVSSPTLGTPSDSNLIGRKRAFSGDMASKLVERRQKRMIKNRESAARSRARKQAYTNELESKVSRLEEDNKRLKMEKVSYPTLNFRLHNNIPRVVLDKAGSFLTVDTTGRKKGRKTREQSPSHQEMEKARISEGLSQEGFG</sequence>
<organism evidence="9 10">
    <name type="scientific">Platanthera guangdongensis</name>
    <dbReference type="NCBI Taxonomy" id="2320717"/>
    <lineage>
        <taxon>Eukaryota</taxon>
        <taxon>Viridiplantae</taxon>
        <taxon>Streptophyta</taxon>
        <taxon>Embryophyta</taxon>
        <taxon>Tracheophyta</taxon>
        <taxon>Spermatophyta</taxon>
        <taxon>Magnoliopsida</taxon>
        <taxon>Liliopsida</taxon>
        <taxon>Asparagales</taxon>
        <taxon>Orchidaceae</taxon>
        <taxon>Orchidoideae</taxon>
        <taxon>Orchideae</taxon>
        <taxon>Orchidinae</taxon>
        <taxon>Platanthera</taxon>
    </lineage>
</organism>
<keyword evidence="10" id="KW-1185">Reference proteome</keyword>
<reference evidence="9 10" key="1">
    <citation type="journal article" date="2022" name="Nat. Plants">
        <title>Genomes of leafy and leafless Platanthera orchids illuminate the evolution of mycoheterotrophy.</title>
        <authorList>
            <person name="Li M.H."/>
            <person name="Liu K.W."/>
            <person name="Li Z."/>
            <person name="Lu H.C."/>
            <person name="Ye Q.L."/>
            <person name="Zhang D."/>
            <person name="Wang J.Y."/>
            <person name="Li Y.F."/>
            <person name="Zhong Z.M."/>
            <person name="Liu X."/>
            <person name="Yu X."/>
            <person name="Liu D.K."/>
            <person name="Tu X.D."/>
            <person name="Liu B."/>
            <person name="Hao Y."/>
            <person name="Liao X.Y."/>
            <person name="Jiang Y.T."/>
            <person name="Sun W.H."/>
            <person name="Chen J."/>
            <person name="Chen Y.Q."/>
            <person name="Ai Y."/>
            <person name="Zhai J.W."/>
            <person name="Wu S.S."/>
            <person name="Zhou Z."/>
            <person name="Hsiao Y.Y."/>
            <person name="Wu W.L."/>
            <person name="Chen Y.Y."/>
            <person name="Lin Y.F."/>
            <person name="Hsu J.L."/>
            <person name="Li C.Y."/>
            <person name="Wang Z.W."/>
            <person name="Zhao X."/>
            <person name="Zhong W.Y."/>
            <person name="Ma X.K."/>
            <person name="Ma L."/>
            <person name="Huang J."/>
            <person name="Chen G.Z."/>
            <person name="Huang M.Z."/>
            <person name="Huang L."/>
            <person name="Peng D.H."/>
            <person name="Luo Y.B."/>
            <person name="Zou S.Q."/>
            <person name="Chen S.P."/>
            <person name="Lan S."/>
            <person name="Tsai W.C."/>
            <person name="Van de Peer Y."/>
            <person name="Liu Z.J."/>
        </authorList>
    </citation>
    <scope>NUCLEOTIDE SEQUENCE [LARGE SCALE GENOMIC DNA]</scope>
    <source>
        <strain evidence="9">Lor288</strain>
    </source>
</reference>
<feature type="region of interest" description="Disordered" evidence="7">
    <location>
        <begin position="1"/>
        <end position="22"/>
    </location>
</feature>
<dbReference type="PROSITE" id="PS00036">
    <property type="entry name" value="BZIP_BASIC"/>
    <property type="match status" value="1"/>
</dbReference>
<evidence type="ECO:0000313" key="9">
    <source>
        <dbReference type="EMBL" id="KAK8950254.1"/>
    </source>
</evidence>
<evidence type="ECO:0000313" key="10">
    <source>
        <dbReference type="Proteomes" id="UP001412067"/>
    </source>
</evidence>
<comment type="subcellular location">
    <subcellularLocation>
        <location evidence="1">Nucleus</location>
    </subcellularLocation>
</comment>
<evidence type="ECO:0000256" key="1">
    <source>
        <dbReference type="ARBA" id="ARBA00004123"/>
    </source>
</evidence>
<dbReference type="EMBL" id="JBBWWR010000015">
    <property type="protein sequence ID" value="KAK8950254.1"/>
    <property type="molecule type" value="Genomic_DNA"/>
</dbReference>
<evidence type="ECO:0000256" key="4">
    <source>
        <dbReference type="ARBA" id="ARBA00023125"/>
    </source>
</evidence>
<keyword evidence="3" id="KW-0805">Transcription regulation</keyword>
<dbReference type="SUPFAM" id="SSF57959">
    <property type="entry name" value="Leucine zipper domain"/>
    <property type="match status" value="1"/>
</dbReference>
<name>A0ABR2LTM7_9ASPA</name>
<keyword evidence="2" id="KW-0938">Abscisic acid signaling pathway</keyword>
<evidence type="ECO:0000256" key="7">
    <source>
        <dbReference type="SAM" id="MobiDB-lite"/>
    </source>
</evidence>
<evidence type="ECO:0000256" key="3">
    <source>
        <dbReference type="ARBA" id="ARBA00023015"/>
    </source>
</evidence>
<dbReference type="Gene3D" id="1.20.5.170">
    <property type="match status" value="1"/>
</dbReference>
<dbReference type="CDD" id="cd14707">
    <property type="entry name" value="bZIP_plant_BZIP46"/>
    <property type="match status" value="1"/>
</dbReference>
<feature type="domain" description="BZIP" evidence="8">
    <location>
        <begin position="264"/>
        <end position="309"/>
    </location>
</feature>
<evidence type="ECO:0000256" key="5">
    <source>
        <dbReference type="ARBA" id="ARBA00023163"/>
    </source>
</evidence>
<dbReference type="PANTHER" id="PTHR22952:SF385">
    <property type="entry name" value="ABSCISIC ACID-INSENSITIVE 5-LIKE PROTEIN 2"/>
    <property type="match status" value="1"/>
</dbReference>
<dbReference type="PANTHER" id="PTHR22952">
    <property type="entry name" value="CAMP-RESPONSE ELEMENT BINDING PROTEIN-RELATED"/>
    <property type="match status" value="1"/>
</dbReference>
<dbReference type="InterPro" id="IPR004827">
    <property type="entry name" value="bZIP"/>
</dbReference>
<evidence type="ECO:0000256" key="6">
    <source>
        <dbReference type="ARBA" id="ARBA00023242"/>
    </source>
</evidence>
<feature type="compositionally biased region" description="Basic and acidic residues" evidence="7">
    <location>
        <begin position="349"/>
        <end position="364"/>
    </location>
</feature>
<comment type="caution">
    <text evidence="9">The sequence shown here is derived from an EMBL/GenBank/DDBJ whole genome shotgun (WGS) entry which is preliminary data.</text>
</comment>
<keyword evidence="6" id="KW-0539">Nucleus</keyword>
<accession>A0ABR2LTM7</accession>